<gene>
    <name evidence="1" type="ORF">VK792_14715</name>
</gene>
<evidence type="ECO:0000313" key="1">
    <source>
        <dbReference type="EMBL" id="MEC3862543.1"/>
    </source>
</evidence>
<sequence length="139" mass="15705">MTASYTIYTHHNLVIVRYSGRITNAQMMRALIDYSSDPHFAPGQSQLIDLSEVHTFDIDFKGMMQVNTRKADLFNDTSAPVISVYIAPDETAFGMARMMQQLAESLPMLTTIIHRDETAALAELGLRDKRLMTFYARAP</sequence>
<keyword evidence="2" id="KW-1185">Reference proteome</keyword>
<proteinExistence type="predicted"/>
<dbReference type="Proteomes" id="UP001348149">
    <property type="component" value="Unassembled WGS sequence"/>
</dbReference>
<accession>A0ABU6HJA8</accession>
<organism evidence="1 2">
    <name type="scientific">Mesobacterium hydrothermale</name>
    <dbReference type="NCBI Taxonomy" id="3111907"/>
    <lineage>
        <taxon>Bacteria</taxon>
        <taxon>Pseudomonadati</taxon>
        <taxon>Pseudomonadota</taxon>
        <taxon>Alphaproteobacteria</taxon>
        <taxon>Rhodobacterales</taxon>
        <taxon>Roseobacteraceae</taxon>
        <taxon>Mesobacterium</taxon>
    </lineage>
</organism>
<protein>
    <submittedName>
        <fullName evidence="1">Uncharacterized protein</fullName>
    </submittedName>
</protein>
<name>A0ABU6HJA8_9RHOB</name>
<reference evidence="1 2" key="1">
    <citation type="submission" date="2024-01" db="EMBL/GenBank/DDBJ databases">
        <title>Mesobacterium rodlantinim sp. nov., isolated from shallow sea hydrothermal systems off Kueishantao Island.</title>
        <authorList>
            <person name="Su Z."/>
            <person name="Tang K."/>
        </authorList>
    </citation>
    <scope>NUCLEOTIDE SEQUENCE [LARGE SCALE GENOMIC DNA]</scope>
    <source>
        <strain evidence="1 2">TK19101</strain>
    </source>
</reference>
<dbReference type="EMBL" id="JAYLLH010000024">
    <property type="protein sequence ID" value="MEC3862543.1"/>
    <property type="molecule type" value="Genomic_DNA"/>
</dbReference>
<dbReference type="RefSeq" id="WP_326298391.1">
    <property type="nucleotide sequence ID" value="NZ_JAYLLH010000024.1"/>
</dbReference>
<evidence type="ECO:0000313" key="2">
    <source>
        <dbReference type="Proteomes" id="UP001348149"/>
    </source>
</evidence>
<comment type="caution">
    <text evidence="1">The sequence shown here is derived from an EMBL/GenBank/DDBJ whole genome shotgun (WGS) entry which is preliminary data.</text>
</comment>